<feature type="transmembrane region" description="Helical" evidence="1">
    <location>
        <begin position="290"/>
        <end position="312"/>
    </location>
</feature>
<feature type="transmembrane region" description="Helical" evidence="1">
    <location>
        <begin position="244"/>
        <end position="270"/>
    </location>
</feature>
<dbReference type="RefSeq" id="WP_270145360.1">
    <property type="nucleotide sequence ID" value="NZ_CP115450.1"/>
</dbReference>
<evidence type="ECO:0000313" key="3">
    <source>
        <dbReference type="Proteomes" id="UP001212821"/>
    </source>
</evidence>
<accession>A0ABY7Q4W8</accession>
<keyword evidence="1" id="KW-0472">Membrane</keyword>
<feature type="transmembrane region" description="Helical" evidence="1">
    <location>
        <begin position="41"/>
        <end position="62"/>
    </location>
</feature>
<dbReference type="PROSITE" id="PS51257">
    <property type="entry name" value="PROKAR_LIPOPROTEIN"/>
    <property type="match status" value="1"/>
</dbReference>
<feature type="transmembrane region" description="Helical" evidence="1">
    <location>
        <begin position="203"/>
        <end position="223"/>
    </location>
</feature>
<protein>
    <submittedName>
        <fullName evidence="2">Uncharacterized protein</fullName>
    </submittedName>
</protein>
<sequence>MVKREWVRDGWAVVGWGVGYAGFGLGCGLSGTALWGAAWTGWAAAGVGLAAVAAGWAAVWLGPARWLTGVLWLLCGLAGVASWSLLMDVVTLLFGQAVDSVPDAVHKALAAVGALLLAGTARARRPRAERTGTGTATARPAPSAAPAAVQLAAWAGSLAFLPYVAMKLIWAFGGSFAGISGDRMYAGYVRNGSSGLWLALERWGLDGTVLLAAIGVFLLWGLVRPWGQVFPRWTLPLRGRAVPRWLPLTPALIGAATLAPYGLVGIGYLALCSAGVIGIRTGEFATPEQALQVAWVGACAFAGYGVALAVAARSYWRRTESEGVC</sequence>
<evidence type="ECO:0000313" key="2">
    <source>
        <dbReference type="EMBL" id="WBP87698.1"/>
    </source>
</evidence>
<keyword evidence="3" id="KW-1185">Reference proteome</keyword>
<organism evidence="2 3">
    <name type="scientific">Kitasatospora cathayae</name>
    <dbReference type="NCBI Taxonomy" id="3004092"/>
    <lineage>
        <taxon>Bacteria</taxon>
        <taxon>Bacillati</taxon>
        <taxon>Actinomycetota</taxon>
        <taxon>Actinomycetes</taxon>
        <taxon>Kitasatosporales</taxon>
        <taxon>Streptomycetaceae</taxon>
        <taxon>Kitasatospora</taxon>
    </lineage>
</organism>
<feature type="transmembrane region" description="Helical" evidence="1">
    <location>
        <begin position="69"/>
        <end position="98"/>
    </location>
</feature>
<feature type="transmembrane region" description="Helical" evidence="1">
    <location>
        <begin position="104"/>
        <end position="123"/>
    </location>
</feature>
<feature type="transmembrane region" description="Helical" evidence="1">
    <location>
        <begin position="12"/>
        <end position="35"/>
    </location>
</feature>
<gene>
    <name evidence="2" type="ORF">O1G21_18850</name>
</gene>
<name>A0ABY7Q4W8_9ACTN</name>
<proteinExistence type="predicted"/>
<keyword evidence="1" id="KW-1133">Transmembrane helix</keyword>
<dbReference type="EMBL" id="CP115450">
    <property type="protein sequence ID" value="WBP87698.1"/>
    <property type="molecule type" value="Genomic_DNA"/>
</dbReference>
<evidence type="ECO:0000256" key="1">
    <source>
        <dbReference type="SAM" id="Phobius"/>
    </source>
</evidence>
<reference evidence="3" key="1">
    <citation type="submission" date="2022-12" db="EMBL/GenBank/DDBJ databases">
        <authorList>
            <person name="Mo P."/>
        </authorList>
    </citation>
    <scope>NUCLEOTIDE SEQUENCE [LARGE SCALE GENOMIC DNA]</scope>
    <source>
        <strain evidence="3">HUAS 3-15</strain>
    </source>
</reference>
<dbReference type="Proteomes" id="UP001212821">
    <property type="component" value="Chromosome"/>
</dbReference>
<keyword evidence="1" id="KW-0812">Transmembrane</keyword>